<sequence length="275" mass="30463">MSNRYAPHAFSHIDAHHDPVRLVDALHRLESEPFFVSYKQRVRDLLRARPGRRFLDVGAGTGHAARELAAGTGAEVVACDLSRTMCAEMKKTGLRRVAVADSHRLPFADASFDGAWADRVLQHVEDPGRALDEMLRVIRPGGRIVVCDPDTATQVLDIEDHDLADKILALRRTAGIRHGTFARRVPGLLTARGLVEVEVEPRTLVVRDQRTVDGTMGIRDWAGAFADRGHLDRSEAQRFDALVDDAIRGGRFLYAVTYFLTSATLPTADRADDPR</sequence>
<organism evidence="2 3">
    <name type="scientific">Streptomyces blastmyceticus</name>
    <dbReference type="NCBI Taxonomy" id="68180"/>
    <lineage>
        <taxon>Bacteria</taxon>
        <taxon>Bacillati</taxon>
        <taxon>Actinomycetota</taxon>
        <taxon>Actinomycetes</taxon>
        <taxon>Kitasatosporales</taxon>
        <taxon>Streptomycetaceae</taxon>
        <taxon>Streptomyces</taxon>
    </lineage>
</organism>
<gene>
    <name evidence="2" type="ORF">GCM10010319_69330</name>
</gene>
<name>A0ABN0Y2J7_9ACTN</name>
<dbReference type="RefSeq" id="WP_344124361.1">
    <property type="nucleotide sequence ID" value="NZ_BAAABW010000042.1"/>
</dbReference>
<dbReference type="Pfam" id="PF08241">
    <property type="entry name" value="Methyltransf_11"/>
    <property type="match status" value="1"/>
</dbReference>
<dbReference type="CDD" id="cd02440">
    <property type="entry name" value="AdoMet_MTases"/>
    <property type="match status" value="1"/>
</dbReference>
<dbReference type="Proteomes" id="UP001500063">
    <property type="component" value="Unassembled WGS sequence"/>
</dbReference>
<dbReference type="PANTHER" id="PTHR43591:SF78">
    <property type="entry name" value="SLR0407 PROTEIN"/>
    <property type="match status" value="1"/>
</dbReference>
<dbReference type="PANTHER" id="PTHR43591">
    <property type="entry name" value="METHYLTRANSFERASE"/>
    <property type="match status" value="1"/>
</dbReference>
<evidence type="ECO:0000259" key="1">
    <source>
        <dbReference type="Pfam" id="PF08241"/>
    </source>
</evidence>
<dbReference type="InterPro" id="IPR013216">
    <property type="entry name" value="Methyltransf_11"/>
</dbReference>
<dbReference type="Gene3D" id="3.40.50.150">
    <property type="entry name" value="Vaccinia Virus protein VP39"/>
    <property type="match status" value="1"/>
</dbReference>
<dbReference type="InterPro" id="IPR029063">
    <property type="entry name" value="SAM-dependent_MTases_sf"/>
</dbReference>
<evidence type="ECO:0000313" key="2">
    <source>
        <dbReference type="EMBL" id="GAA0381022.1"/>
    </source>
</evidence>
<proteinExistence type="predicted"/>
<accession>A0ABN0Y2J7</accession>
<protein>
    <recommendedName>
        <fullName evidence="1">Methyltransferase type 11 domain-containing protein</fullName>
    </recommendedName>
</protein>
<dbReference type="EMBL" id="BAAABW010000042">
    <property type="protein sequence ID" value="GAA0381022.1"/>
    <property type="molecule type" value="Genomic_DNA"/>
</dbReference>
<reference evidence="2 3" key="1">
    <citation type="journal article" date="2019" name="Int. J. Syst. Evol. Microbiol.">
        <title>The Global Catalogue of Microorganisms (GCM) 10K type strain sequencing project: providing services to taxonomists for standard genome sequencing and annotation.</title>
        <authorList>
            <consortium name="The Broad Institute Genomics Platform"/>
            <consortium name="The Broad Institute Genome Sequencing Center for Infectious Disease"/>
            <person name="Wu L."/>
            <person name="Ma J."/>
        </authorList>
    </citation>
    <scope>NUCLEOTIDE SEQUENCE [LARGE SCALE GENOMIC DNA]</scope>
    <source>
        <strain evidence="2 3">JCM 4565</strain>
    </source>
</reference>
<dbReference type="SUPFAM" id="SSF53335">
    <property type="entry name" value="S-adenosyl-L-methionine-dependent methyltransferases"/>
    <property type="match status" value="1"/>
</dbReference>
<comment type="caution">
    <text evidence="2">The sequence shown here is derived from an EMBL/GenBank/DDBJ whole genome shotgun (WGS) entry which is preliminary data.</text>
</comment>
<keyword evidence="3" id="KW-1185">Reference proteome</keyword>
<evidence type="ECO:0000313" key="3">
    <source>
        <dbReference type="Proteomes" id="UP001500063"/>
    </source>
</evidence>
<feature type="domain" description="Methyltransferase type 11" evidence="1">
    <location>
        <begin position="55"/>
        <end position="146"/>
    </location>
</feature>